<dbReference type="Proteomes" id="UP001188597">
    <property type="component" value="Unassembled WGS sequence"/>
</dbReference>
<dbReference type="PANTHER" id="PTHR24121">
    <property type="entry name" value="NO MECHANORECEPTOR POTENTIAL C, ISOFORM D-RELATED"/>
    <property type="match status" value="1"/>
</dbReference>
<sequence length="300" mass="33827">MAPTVGDGKHELNRKPYDALLKEDKDKVIELCQNIPEGRLHVLTIHDDTVLHMATYSKQEDLVCNLLDKLSEHHSDKLMHQNKLGNTVLHEAAISEDSVPAAKIMLHIAPKLLSVRNNDGETELSESDRRAFHRRNDKTTILHVSIIYMHFGEYPRLKCMHLFQALEYPCGKLFEQKKRKYRSAVPLAEFLTGKDTSWEATESTKGESNPTTHMHESSSTVLQHQDHVGSREKSATGDEIGTEDTLRSGNPPKSPEMNKIVGTPLMLATRHGCTDIVEAILRNYPHPQAVEYVDGEGRNI</sequence>
<organism evidence="2 3">
    <name type="scientific">Escallonia herrerae</name>
    <dbReference type="NCBI Taxonomy" id="1293975"/>
    <lineage>
        <taxon>Eukaryota</taxon>
        <taxon>Viridiplantae</taxon>
        <taxon>Streptophyta</taxon>
        <taxon>Embryophyta</taxon>
        <taxon>Tracheophyta</taxon>
        <taxon>Spermatophyta</taxon>
        <taxon>Magnoliopsida</taxon>
        <taxon>eudicotyledons</taxon>
        <taxon>Gunneridae</taxon>
        <taxon>Pentapetalae</taxon>
        <taxon>asterids</taxon>
        <taxon>campanulids</taxon>
        <taxon>Escalloniales</taxon>
        <taxon>Escalloniaceae</taxon>
        <taxon>Escallonia</taxon>
    </lineage>
</organism>
<evidence type="ECO:0000313" key="3">
    <source>
        <dbReference type="Proteomes" id="UP001188597"/>
    </source>
</evidence>
<name>A0AA88W0E5_9ASTE</name>
<proteinExistence type="predicted"/>
<dbReference type="InterPro" id="IPR036770">
    <property type="entry name" value="Ankyrin_rpt-contain_sf"/>
</dbReference>
<feature type="compositionally biased region" description="Polar residues" evidence="1">
    <location>
        <begin position="198"/>
        <end position="223"/>
    </location>
</feature>
<comment type="caution">
    <text evidence="2">The sequence shown here is derived from an EMBL/GenBank/DDBJ whole genome shotgun (WGS) entry which is preliminary data.</text>
</comment>
<dbReference type="PANTHER" id="PTHR24121:SF20">
    <property type="entry name" value="TONSOKU-LIKE PROTEIN"/>
    <property type="match status" value="1"/>
</dbReference>
<dbReference type="AlphaFoldDB" id="A0AA88W0E5"/>
<dbReference type="Pfam" id="PF00023">
    <property type="entry name" value="Ank"/>
    <property type="match status" value="1"/>
</dbReference>
<keyword evidence="3" id="KW-1185">Reference proteome</keyword>
<evidence type="ECO:0000256" key="1">
    <source>
        <dbReference type="SAM" id="MobiDB-lite"/>
    </source>
</evidence>
<protein>
    <submittedName>
        <fullName evidence="2">Uncharacterized protein</fullName>
    </submittedName>
</protein>
<gene>
    <name evidence="2" type="ORF">RJ639_003081</name>
</gene>
<dbReference type="SUPFAM" id="SSF48403">
    <property type="entry name" value="Ankyrin repeat"/>
    <property type="match status" value="1"/>
</dbReference>
<dbReference type="InterPro" id="IPR002110">
    <property type="entry name" value="Ankyrin_rpt"/>
</dbReference>
<dbReference type="Gene3D" id="1.25.40.20">
    <property type="entry name" value="Ankyrin repeat-containing domain"/>
    <property type="match status" value="1"/>
</dbReference>
<dbReference type="SMART" id="SM00248">
    <property type="entry name" value="ANK"/>
    <property type="match status" value="3"/>
</dbReference>
<accession>A0AA88W0E5</accession>
<dbReference type="EMBL" id="JAVXUP010000982">
    <property type="protein sequence ID" value="KAK3017725.1"/>
    <property type="molecule type" value="Genomic_DNA"/>
</dbReference>
<evidence type="ECO:0000313" key="2">
    <source>
        <dbReference type="EMBL" id="KAK3017725.1"/>
    </source>
</evidence>
<reference evidence="2" key="1">
    <citation type="submission" date="2022-12" db="EMBL/GenBank/DDBJ databases">
        <title>Draft genome assemblies for two species of Escallonia (Escalloniales).</title>
        <authorList>
            <person name="Chanderbali A."/>
            <person name="Dervinis C."/>
            <person name="Anghel I."/>
            <person name="Soltis D."/>
            <person name="Soltis P."/>
            <person name="Zapata F."/>
        </authorList>
    </citation>
    <scope>NUCLEOTIDE SEQUENCE</scope>
    <source>
        <strain evidence="2">UCBG64.0493</strain>
        <tissue evidence="2">Leaf</tissue>
    </source>
</reference>
<feature type="region of interest" description="Disordered" evidence="1">
    <location>
        <begin position="198"/>
        <end position="258"/>
    </location>
</feature>
<feature type="compositionally biased region" description="Basic and acidic residues" evidence="1">
    <location>
        <begin position="224"/>
        <end position="236"/>
    </location>
</feature>